<dbReference type="EMBL" id="LR797450">
    <property type="protein sequence ID" value="CAB4217539.1"/>
    <property type="molecule type" value="Genomic_DNA"/>
</dbReference>
<evidence type="ECO:0000313" key="2">
    <source>
        <dbReference type="EMBL" id="CAB4193629.1"/>
    </source>
</evidence>
<proteinExistence type="predicted"/>
<dbReference type="EMBL" id="LR797197">
    <property type="protein sequence ID" value="CAB4193629.1"/>
    <property type="molecule type" value="Genomic_DNA"/>
</dbReference>
<dbReference type="EMBL" id="LR798430">
    <property type="protein sequence ID" value="CAB5231382.1"/>
    <property type="molecule type" value="Genomic_DNA"/>
</dbReference>
<gene>
    <name evidence="1" type="ORF">UFOVP1127_93</name>
    <name evidence="2" type="ORF">UFOVP1242_117</name>
    <name evidence="3" type="ORF">UFOVP1492_41</name>
    <name evidence="4" type="ORF">UFOVP1580_70</name>
</gene>
<name>A0A6J5QVZ8_9CAUD</name>
<dbReference type="EMBL" id="LR797075">
    <property type="protein sequence ID" value="CAB4185541.1"/>
    <property type="molecule type" value="Genomic_DNA"/>
</dbReference>
<protein>
    <submittedName>
        <fullName evidence="1">WYL domain containing protein</fullName>
    </submittedName>
</protein>
<evidence type="ECO:0000313" key="1">
    <source>
        <dbReference type="EMBL" id="CAB4185541.1"/>
    </source>
</evidence>
<evidence type="ECO:0000313" key="4">
    <source>
        <dbReference type="EMBL" id="CAB5231382.1"/>
    </source>
</evidence>
<reference evidence="1" key="1">
    <citation type="submission" date="2020-05" db="EMBL/GenBank/DDBJ databases">
        <authorList>
            <person name="Chiriac C."/>
            <person name="Salcher M."/>
            <person name="Ghai R."/>
            <person name="Kavagutti S V."/>
        </authorList>
    </citation>
    <scope>NUCLEOTIDE SEQUENCE</scope>
</reference>
<accession>A0A6J5QVZ8</accession>
<organism evidence="1">
    <name type="scientific">uncultured Caudovirales phage</name>
    <dbReference type="NCBI Taxonomy" id="2100421"/>
    <lineage>
        <taxon>Viruses</taxon>
        <taxon>Duplodnaviria</taxon>
        <taxon>Heunggongvirae</taxon>
        <taxon>Uroviricota</taxon>
        <taxon>Caudoviricetes</taxon>
        <taxon>Peduoviridae</taxon>
        <taxon>Maltschvirus</taxon>
        <taxon>Maltschvirus maltsch</taxon>
    </lineage>
</organism>
<dbReference type="Pfam" id="PF10902">
    <property type="entry name" value="WYL_2"/>
    <property type="match status" value="1"/>
</dbReference>
<evidence type="ECO:0000313" key="3">
    <source>
        <dbReference type="EMBL" id="CAB4217539.1"/>
    </source>
</evidence>
<dbReference type="InterPro" id="IPR024401">
    <property type="entry name" value="WYL_prot"/>
</dbReference>
<sequence length="171" mass="20047">MADERSKTINLRESVNLWVARTYELKEALTLTEFLDLMREGKHQEIVEKSSFQPERATERIVSVEVPGNKVEDISSDFDWSVSEFDDREPLYHKVFRQMQRGVCHFSYELVSSGRVRVAYGTLNPKILPSQKQQGNLFFPQTNLNNPQVYWDIEVWDFRSFVPQNLITTVL</sequence>